<evidence type="ECO:0000313" key="3">
    <source>
        <dbReference type="Proteomes" id="UP000075883"/>
    </source>
</evidence>
<sequence length="139" mass="14867">MVRLENLTDGRRKKGHNPVTPSKHINSISDGPAAIWERKLSGWDMLLCDDDIVAVVVVESSSSCSVSLGGVEEARCACACFSEAGEVLERFAHTPTTRGGCFGSGGLELNTWFPVPPRPCSPAAPVPLSPFRAVLESDR</sequence>
<reference evidence="2" key="2">
    <citation type="submission" date="2020-05" db="UniProtKB">
        <authorList>
            <consortium name="EnsemblMetazoa"/>
        </authorList>
    </citation>
    <scope>IDENTIFICATION</scope>
    <source>
        <strain evidence="2">A-37</strain>
    </source>
</reference>
<feature type="region of interest" description="Disordered" evidence="1">
    <location>
        <begin position="1"/>
        <end position="24"/>
    </location>
</feature>
<dbReference type="EnsemblMetazoa" id="ACUA026620-RA">
    <property type="protein sequence ID" value="ACUA026620-PA"/>
    <property type="gene ID" value="ACUA026620"/>
</dbReference>
<reference evidence="3" key="1">
    <citation type="submission" date="2013-09" db="EMBL/GenBank/DDBJ databases">
        <title>The Genome Sequence of Anopheles culicifacies species A.</title>
        <authorList>
            <consortium name="The Broad Institute Genomics Platform"/>
            <person name="Neafsey D.E."/>
            <person name="Besansky N."/>
            <person name="Howell P."/>
            <person name="Walton C."/>
            <person name="Young S.K."/>
            <person name="Zeng Q."/>
            <person name="Gargeya S."/>
            <person name="Fitzgerald M."/>
            <person name="Haas B."/>
            <person name="Abouelleil A."/>
            <person name="Allen A.W."/>
            <person name="Alvarado L."/>
            <person name="Arachchi H.M."/>
            <person name="Berlin A.M."/>
            <person name="Chapman S.B."/>
            <person name="Gainer-Dewar J."/>
            <person name="Goldberg J."/>
            <person name="Griggs A."/>
            <person name="Gujja S."/>
            <person name="Hansen M."/>
            <person name="Howarth C."/>
            <person name="Imamovic A."/>
            <person name="Ireland A."/>
            <person name="Larimer J."/>
            <person name="McCowan C."/>
            <person name="Murphy C."/>
            <person name="Pearson M."/>
            <person name="Poon T.W."/>
            <person name="Priest M."/>
            <person name="Roberts A."/>
            <person name="Saif S."/>
            <person name="Shea T."/>
            <person name="Sisk P."/>
            <person name="Sykes S."/>
            <person name="Wortman J."/>
            <person name="Nusbaum C."/>
            <person name="Birren B."/>
        </authorList>
    </citation>
    <scope>NUCLEOTIDE SEQUENCE [LARGE SCALE GENOMIC DNA]</scope>
    <source>
        <strain evidence="3">A-37</strain>
    </source>
</reference>
<dbReference type="VEuPathDB" id="VectorBase:ACUA026620"/>
<dbReference type="Proteomes" id="UP000075883">
    <property type="component" value="Unassembled WGS sequence"/>
</dbReference>
<keyword evidence="3" id="KW-1185">Reference proteome</keyword>
<organism evidence="2 3">
    <name type="scientific">Anopheles culicifacies</name>
    <dbReference type="NCBI Taxonomy" id="139723"/>
    <lineage>
        <taxon>Eukaryota</taxon>
        <taxon>Metazoa</taxon>
        <taxon>Ecdysozoa</taxon>
        <taxon>Arthropoda</taxon>
        <taxon>Hexapoda</taxon>
        <taxon>Insecta</taxon>
        <taxon>Pterygota</taxon>
        <taxon>Neoptera</taxon>
        <taxon>Endopterygota</taxon>
        <taxon>Diptera</taxon>
        <taxon>Nematocera</taxon>
        <taxon>Culicoidea</taxon>
        <taxon>Culicidae</taxon>
        <taxon>Anophelinae</taxon>
        <taxon>Anopheles</taxon>
        <taxon>culicifacies species complex</taxon>
    </lineage>
</organism>
<feature type="compositionally biased region" description="Basic and acidic residues" evidence="1">
    <location>
        <begin position="1"/>
        <end position="10"/>
    </location>
</feature>
<dbReference type="EMBL" id="AXCM01004168">
    <property type="status" value="NOT_ANNOTATED_CDS"/>
    <property type="molecule type" value="Genomic_DNA"/>
</dbReference>
<protein>
    <submittedName>
        <fullName evidence="2">Uncharacterized protein</fullName>
    </submittedName>
</protein>
<evidence type="ECO:0000313" key="2">
    <source>
        <dbReference type="EnsemblMetazoa" id="ACUA026620-PA"/>
    </source>
</evidence>
<accession>A0A182MUM7</accession>
<dbReference type="AlphaFoldDB" id="A0A182MUM7"/>
<name>A0A182MUM7_9DIPT</name>
<evidence type="ECO:0000256" key="1">
    <source>
        <dbReference type="SAM" id="MobiDB-lite"/>
    </source>
</evidence>
<proteinExistence type="predicted"/>